<dbReference type="InterPro" id="IPR036390">
    <property type="entry name" value="WH_DNA-bd_sf"/>
</dbReference>
<dbReference type="GO" id="GO:0051301">
    <property type="term" value="P:cell division"/>
    <property type="evidence" value="ECO:0007669"/>
    <property type="project" value="UniProtKB-KW"/>
</dbReference>
<evidence type="ECO:0000256" key="4">
    <source>
        <dbReference type="ARBA" id="ARBA00023306"/>
    </source>
</evidence>
<evidence type="ECO:0000256" key="1">
    <source>
        <dbReference type="ARBA" id="ARBA00022490"/>
    </source>
</evidence>
<keyword evidence="3" id="KW-0159">Chromosome partition</keyword>
<keyword evidence="4" id="KW-0131">Cell cycle</keyword>
<dbReference type="InterPro" id="IPR036388">
    <property type="entry name" value="WH-like_DNA-bd_sf"/>
</dbReference>
<dbReference type="InterPro" id="IPR005234">
    <property type="entry name" value="ScpB_csome_segregation"/>
</dbReference>
<dbReference type="PANTHER" id="PTHR34298">
    <property type="entry name" value="SEGREGATION AND CONDENSATION PROTEIN B"/>
    <property type="match status" value="1"/>
</dbReference>
<dbReference type="PIRSF" id="PIRSF019345">
    <property type="entry name" value="ScpB"/>
    <property type="match status" value="1"/>
</dbReference>
<name>A0A2M7VF97_9BACT</name>
<reference evidence="6" key="1">
    <citation type="submission" date="2017-09" db="EMBL/GenBank/DDBJ databases">
        <title>Depth-based differentiation of microbial function through sediment-hosted aquifers and enrichment of novel symbionts in the deep terrestrial subsurface.</title>
        <authorList>
            <person name="Probst A.J."/>
            <person name="Ladd B."/>
            <person name="Jarett J.K."/>
            <person name="Geller-Mcgrath D.E."/>
            <person name="Sieber C.M.K."/>
            <person name="Emerson J.B."/>
            <person name="Anantharaman K."/>
            <person name="Thomas B.C."/>
            <person name="Malmstrom R."/>
            <person name="Stieglmeier M."/>
            <person name="Klingl A."/>
            <person name="Woyke T."/>
            <person name="Ryan C.M."/>
            <person name="Banfield J.F."/>
        </authorList>
    </citation>
    <scope>NUCLEOTIDE SEQUENCE [LARGE SCALE GENOMIC DNA]</scope>
</reference>
<evidence type="ECO:0000313" key="5">
    <source>
        <dbReference type="EMBL" id="PIZ99261.1"/>
    </source>
</evidence>
<dbReference type="Proteomes" id="UP000230405">
    <property type="component" value="Unassembled WGS sequence"/>
</dbReference>
<dbReference type="PANTHER" id="PTHR34298:SF2">
    <property type="entry name" value="SEGREGATION AND CONDENSATION PROTEIN B"/>
    <property type="match status" value="1"/>
</dbReference>
<evidence type="ECO:0000256" key="3">
    <source>
        <dbReference type="ARBA" id="ARBA00022829"/>
    </source>
</evidence>
<accession>A0A2M7VF97</accession>
<dbReference type="EMBL" id="PFPO01000038">
    <property type="protein sequence ID" value="PIZ99261.1"/>
    <property type="molecule type" value="Genomic_DNA"/>
</dbReference>
<dbReference type="GO" id="GO:0051304">
    <property type="term" value="P:chromosome separation"/>
    <property type="evidence" value="ECO:0007669"/>
    <property type="project" value="InterPro"/>
</dbReference>
<dbReference type="AlphaFoldDB" id="A0A2M7VF97"/>
<dbReference type="Gene3D" id="1.10.10.10">
    <property type="entry name" value="Winged helix-like DNA-binding domain superfamily/Winged helix DNA-binding domain"/>
    <property type="match status" value="2"/>
</dbReference>
<proteinExistence type="predicted"/>
<comment type="caution">
    <text evidence="5">The sequence shown here is derived from an EMBL/GenBank/DDBJ whole genome shotgun (WGS) entry which is preliminary data.</text>
</comment>
<gene>
    <name evidence="5" type="primary">scpB</name>
    <name evidence="5" type="ORF">COX77_02010</name>
</gene>
<keyword evidence="2" id="KW-0132">Cell division</keyword>
<organism evidence="5 6">
    <name type="scientific">Candidatus Komeilibacteria bacterium CG_4_10_14_0_2_um_filter_37_10</name>
    <dbReference type="NCBI Taxonomy" id="1974470"/>
    <lineage>
        <taxon>Bacteria</taxon>
        <taxon>Candidatus Komeiliibacteriota</taxon>
    </lineage>
</organism>
<evidence type="ECO:0000313" key="6">
    <source>
        <dbReference type="Proteomes" id="UP000230405"/>
    </source>
</evidence>
<dbReference type="SUPFAM" id="SSF46785">
    <property type="entry name" value="Winged helix' DNA-binding domain"/>
    <property type="match status" value="2"/>
</dbReference>
<dbReference type="Pfam" id="PF04079">
    <property type="entry name" value="SMC_ScpB"/>
    <property type="match status" value="1"/>
</dbReference>
<protein>
    <submittedName>
        <fullName evidence="5">SMC-Scp complex subunit ScpB</fullName>
    </submittedName>
</protein>
<evidence type="ECO:0000256" key="2">
    <source>
        <dbReference type="ARBA" id="ARBA00022618"/>
    </source>
</evidence>
<sequence>MNKTTIQIESLLLIASKPLKISKIKEILQVENTELISASLQDLKDKYNGPDSGLRVIENAGVIQLTTSPDASETIKKYLQDETTGELSRPSLETLTIVAYRQPISKSELEQIRGVNCSLILRNLMIRGLIIAKEDKRKLTTYYYVTVDFLKFMGINNVAELPDYEKLNNNKNLQQLVQSEEDSDQFNTVSPEPIVPVSTAVEEFPENPVKNNTGLKINIF</sequence>
<dbReference type="NCBIfam" id="TIGR00281">
    <property type="entry name" value="SMC-Scp complex subunit ScpB"/>
    <property type="match status" value="1"/>
</dbReference>
<keyword evidence="1" id="KW-0963">Cytoplasm</keyword>